<keyword evidence="4 15" id="KW-0489">Methyltransferase</keyword>
<dbReference type="CDD" id="cd02440">
    <property type="entry name" value="AdoMet_MTases"/>
    <property type="match status" value="1"/>
</dbReference>
<protein>
    <recommendedName>
        <fullName evidence="3">Small RNA 2'-O-methyltransferase</fullName>
        <ecNumber evidence="11">2.1.1.386</ecNumber>
    </recommendedName>
</protein>
<evidence type="ECO:0000256" key="7">
    <source>
        <dbReference type="ARBA" id="ARBA00022723"/>
    </source>
</evidence>
<dbReference type="EMBL" id="QJKK01000018">
    <property type="protein sequence ID" value="RAL21311.1"/>
    <property type="molecule type" value="Genomic_DNA"/>
</dbReference>
<dbReference type="GO" id="GO:0031047">
    <property type="term" value="P:regulatory ncRNA-mediated gene silencing"/>
    <property type="evidence" value="ECO:0007669"/>
    <property type="project" value="UniProtKB-KW"/>
</dbReference>
<dbReference type="InterPro" id="IPR038546">
    <property type="entry name" value="Hen1_N_sf"/>
</dbReference>
<evidence type="ECO:0000256" key="6">
    <source>
        <dbReference type="ARBA" id="ARBA00022691"/>
    </source>
</evidence>
<feature type="domain" description="Methyltransferase type 12" evidence="13">
    <location>
        <begin position="284"/>
        <end position="366"/>
    </location>
</feature>
<dbReference type="AlphaFoldDB" id="A0A364K0U6"/>
<comment type="caution">
    <text evidence="15">The sequence shown here is derived from an EMBL/GenBank/DDBJ whole genome shotgun (WGS) entry which is preliminary data.</text>
</comment>
<dbReference type="GO" id="GO:0090486">
    <property type="term" value="F:small RNA 2'-O-methyltransferase activity"/>
    <property type="evidence" value="ECO:0007669"/>
    <property type="project" value="UniProtKB-EC"/>
</dbReference>
<dbReference type="Gene3D" id="3.40.50.150">
    <property type="entry name" value="Vaccinia Virus protein VP39"/>
    <property type="match status" value="1"/>
</dbReference>
<evidence type="ECO:0000256" key="5">
    <source>
        <dbReference type="ARBA" id="ARBA00022679"/>
    </source>
</evidence>
<dbReference type="GO" id="GO:0001510">
    <property type="term" value="P:RNA methylation"/>
    <property type="evidence" value="ECO:0007669"/>
    <property type="project" value="InterPro"/>
</dbReference>
<reference evidence="15 16" key="1">
    <citation type="submission" date="2018-06" db="EMBL/GenBank/DDBJ databases">
        <title>Thermoflavimicrobium daqus sp. nov., a thermophilic microbe isolated from Moutai-flavour Daqu.</title>
        <authorList>
            <person name="Wang X."/>
            <person name="Zhou H."/>
        </authorList>
    </citation>
    <scope>NUCLEOTIDE SEQUENCE [LARGE SCALE GENOMIC DNA]</scope>
    <source>
        <strain evidence="15 16">FBKL4.011</strain>
    </source>
</reference>
<dbReference type="InterPro" id="IPR024026">
    <property type="entry name" value="3'-RNA_MeTfrase_Hen1_bac"/>
</dbReference>
<dbReference type="RefSeq" id="WP_113660289.1">
    <property type="nucleotide sequence ID" value="NZ_KZ845680.1"/>
</dbReference>
<keyword evidence="9" id="KW-0694">RNA-binding</keyword>
<evidence type="ECO:0000256" key="12">
    <source>
        <dbReference type="ARBA" id="ARBA00048418"/>
    </source>
</evidence>
<comment type="similarity">
    <text evidence="2">Belongs to the methyltransferase superfamily. HEN1 family.</text>
</comment>
<keyword evidence="8" id="KW-0460">Magnesium</keyword>
<evidence type="ECO:0000256" key="8">
    <source>
        <dbReference type="ARBA" id="ARBA00022842"/>
    </source>
</evidence>
<keyword evidence="16" id="KW-1185">Reference proteome</keyword>
<dbReference type="SUPFAM" id="SSF53335">
    <property type="entry name" value="S-adenosyl-L-methionine-dependent methyltransferases"/>
    <property type="match status" value="1"/>
</dbReference>
<keyword evidence="7" id="KW-0479">Metal-binding</keyword>
<dbReference type="GO" id="GO:0003723">
    <property type="term" value="F:RNA binding"/>
    <property type="evidence" value="ECO:0007669"/>
    <property type="project" value="UniProtKB-KW"/>
</dbReference>
<reference evidence="15 16" key="2">
    <citation type="submission" date="2018-06" db="EMBL/GenBank/DDBJ databases">
        <authorList>
            <person name="Zhirakovskaya E."/>
        </authorList>
    </citation>
    <scope>NUCLEOTIDE SEQUENCE [LARGE SCALE GENOMIC DNA]</scope>
    <source>
        <strain evidence="15 16">FBKL4.011</strain>
    </source>
</reference>
<dbReference type="EC" id="2.1.1.386" evidence="11"/>
<evidence type="ECO:0000256" key="1">
    <source>
        <dbReference type="ARBA" id="ARBA00001946"/>
    </source>
</evidence>
<evidence type="ECO:0000259" key="14">
    <source>
        <dbReference type="Pfam" id="PF12623"/>
    </source>
</evidence>
<dbReference type="PANTHER" id="PTHR21404:SF3">
    <property type="entry name" value="SMALL RNA 2'-O-METHYLTRANSFERASE"/>
    <property type="match status" value="1"/>
</dbReference>
<accession>A0A364K0U6</accession>
<keyword evidence="6" id="KW-0949">S-adenosyl-L-methionine</keyword>
<dbReference type="InterPro" id="IPR013217">
    <property type="entry name" value="Methyltransf_12"/>
</dbReference>
<evidence type="ECO:0000256" key="2">
    <source>
        <dbReference type="ARBA" id="ARBA00009026"/>
    </source>
</evidence>
<evidence type="ECO:0000256" key="3">
    <source>
        <dbReference type="ARBA" id="ARBA00021330"/>
    </source>
</evidence>
<dbReference type="InterPro" id="IPR029063">
    <property type="entry name" value="SAM-dependent_MTases_sf"/>
</dbReference>
<dbReference type="Gene3D" id="3.30.1610.20">
    <property type="entry name" value="Hen1, N-terminal domain"/>
    <property type="match status" value="1"/>
</dbReference>
<comment type="catalytic activity">
    <reaction evidence="12">
        <text>small RNA 3'-end nucleotide + S-adenosyl-L-methionine = small RNA 3'-end 2'-O-methylnucleotide + S-adenosyl-L-homocysteine + H(+)</text>
        <dbReference type="Rhea" id="RHEA:37887"/>
        <dbReference type="Rhea" id="RHEA-COMP:10415"/>
        <dbReference type="Rhea" id="RHEA-COMP:10416"/>
        <dbReference type="ChEBI" id="CHEBI:15378"/>
        <dbReference type="ChEBI" id="CHEBI:57856"/>
        <dbReference type="ChEBI" id="CHEBI:59789"/>
        <dbReference type="ChEBI" id="CHEBI:74896"/>
        <dbReference type="ChEBI" id="CHEBI:74898"/>
        <dbReference type="EC" id="2.1.1.386"/>
    </reaction>
</comment>
<dbReference type="GO" id="GO:0046872">
    <property type="term" value="F:metal ion binding"/>
    <property type="evidence" value="ECO:0007669"/>
    <property type="project" value="UniProtKB-KW"/>
</dbReference>
<gene>
    <name evidence="15" type="ORF">DL897_16870</name>
</gene>
<evidence type="ECO:0000313" key="16">
    <source>
        <dbReference type="Proteomes" id="UP000251213"/>
    </source>
</evidence>
<dbReference type="Pfam" id="PF08242">
    <property type="entry name" value="Methyltransf_12"/>
    <property type="match status" value="1"/>
</dbReference>
<evidence type="ECO:0000256" key="11">
    <source>
        <dbReference type="ARBA" id="ARBA00035025"/>
    </source>
</evidence>
<dbReference type="OrthoDB" id="626362at2"/>
<keyword evidence="5 15" id="KW-0808">Transferase</keyword>
<keyword evidence="10" id="KW-0943">RNA-mediated gene silencing</keyword>
<organism evidence="15 16">
    <name type="scientific">Thermoflavimicrobium daqui</name>
    <dbReference type="NCBI Taxonomy" id="2137476"/>
    <lineage>
        <taxon>Bacteria</taxon>
        <taxon>Bacillati</taxon>
        <taxon>Bacillota</taxon>
        <taxon>Bacilli</taxon>
        <taxon>Bacillales</taxon>
        <taxon>Thermoactinomycetaceae</taxon>
        <taxon>Thermoflavimicrobium</taxon>
    </lineage>
</organism>
<evidence type="ECO:0000259" key="13">
    <source>
        <dbReference type="Pfam" id="PF08242"/>
    </source>
</evidence>
<name>A0A364K0U6_9BACL</name>
<sequence>MYLSITSTHQPATDLGFLLHKHPARAQSFSLSFGQVHVFYPEASEGRCTATLLLDIDPIGLIRGGQKSSHFKYVNDRPYVASSFLSVAIAQVYSSALSGRCKQYPELVEKRIPLEATLAAIPSRGGKQLIKRLFEPLGYEIQLIEIPLDEQFPEWGRSPYYQLTLRQEIGLKDLLSHLYVLIPVLDNQKHYFVGEDELGKLFKHGEKWLSTHPEYELITKRYLKYSNKLVATAISHLEELHNPMLDDEESEELEEKAEKPFRLHDIRLQQVVDQLKLLGAKSVLDLGCGDGKLLRLLGNEKCFTRIVGVDVSYTSLQIAKSRLERQKMNQVELWHGSVLYRDKRWIGFDAATVVEVIEHLEIEQLSAFEQILFGHARHNIVILTTPNVEYNVRFESLASGQFRHKDHRFEWTRAEFQAWAKQVANRFEYEVKWASVGPIDEEVGSPTQMAIFQLRNGEVHGDNNS</sequence>
<dbReference type="Pfam" id="PF12623">
    <property type="entry name" value="Hen1_L"/>
    <property type="match status" value="1"/>
</dbReference>
<dbReference type="Proteomes" id="UP000251213">
    <property type="component" value="Unassembled WGS sequence"/>
</dbReference>
<dbReference type="PANTHER" id="PTHR21404">
    <property type="entry name" value="HEN1"/>
    <property type="match status" value="1"/>
</dbReference>
<feature type="domain" description="Hen1 N-terminal" evidence="14">
    <location>
        <begin position="1"/>
        <end position="237"/>
    </location>
</feature>
<evidence type="ECO:0000313" key="15">
    <source>
        <dbReference type="EMBL" id="RAL21311.1"/>
    </source>
</evidence>
<evidence type="ECO:0000256" key="9">
    <source>
        <dbReference type="ARBA" id="ARBA00022884"/>
    </source>
</evidence>
<proteinExistence type="inferred from homology"/>
<dbReference type="InterPro" id="IPR026610">
    <property type="entry name" value="Hen1"/>
</dbReference>
<comment type="cofactor">
    <cofactor evidence="1">
        <name>Mg(2+)</name>
        <dbReference type="ChEBI" id="CHEBI:18420"/>
    </cofactor>
</comment>
<dbReference type="NCBIfam" id="TIGR04074">
    <property type="entry name" value="bacter_Hen1"/>
    <property type="match status" value="1"/>
</dbReference>
<evidence type="ECO:0000256" key="4">
    <source>
        <dbReference type="ARBA" id="ARBA00022603"/>
    </source>
</evidence>
<dbReference type="InterPro" id="IPR024740">
    <property type="entry name" value="Hen1_N"/>
</dbReference>
<evidence type="ECO:0000256" key="10">
    <source>
        <dbReference type="ARBA" id="ARBA00023158"/>
    </source>
</evidence>